<protein>
    <recommendedName>
        <fullName evidence="4">DUF3221 domain-containing protein</fullName>
    </recommendedName>
</protein>
<dbReference type="AlphaFoldDB" id="A0A238VT71"/>
<name>A0A238VT71_9FLAO</name>
<accession>A0A238VT71</accession>
<proteinExistence type="predicted"/>
<feature type="signal peptide" evidence="1">
    <location>
        <begin position="1"/>
        <end position="24"/>
    </location>
</feature>
<feature type="chain" id="PRO_5012240936" description="DUF3221 domain-containing protein" evidence="1">
    <location>
        <begin position="25"/>
        <end position="120"/>
    </location>
</feature>
<evidence type="ECO:0000313" key="2">
    <source>
        <dbReference type="EMBL" id="SNR37347.1"/>
    </source>
</evidence>
<evidence type="ECO:0000313" key="3">
    <source>
        <dbReference type="Proteomes" id="UP000198379"/>
    </source>
</evidence>
<sequence length="120" mass="13576">MNTCMKYTFTLVFVLILFSCAVQHQNPEIVTVIGIAKDKKARAAVTSIKDGKVYELDEIPYWDEEIRGKLIKVTGTLIVEKLKFDKNDTVLGVPVQQAVGTRRLLLNPKWEIVPNNNESN</sequence>
<gene>
    <name evidence="2" type="ORF">SAMN06265376_101311</name>
</gene>
<dbReference type="Proteomes" id="UP000198379">
    <property type="component" value="Unassembled WGS sequence"/>
</dbReference>
<dbReference type="PROSITE" id="PS51257">
    <property type="entry name" value="PROKAR_LIPOPROTEIN"/>
    <property type="match status" value="1"/>
</dbReference>
<keyword evidence="3" id="KW-1185">Reference proteome</keyword>
<dbReference type="EMBL" id="FZNY01000001">
    <property type="protein sequence ID" value="SNR37347.1"/>
    <property type="molecule type" value="Genomic_DNA"/>
</dbReference>
<organism evidence="2 3">
    <name type="scientific">Dokdonia pacifica</name>
    <dbReference type="NCBI Taxonomy" id="1627892"/>
    <lineage>
        <taxon>Bacteria</taxon>
        <taxon>Pseudomonadati</taxon>
        <taxon>Bacteroidota</taxon>
        <taxon>Flavobacteriia</taxon>
        <taxon>Flavobacteriales</taxon>
        <taxon>Flavobacteriaceae</taxon>
        <taxon>Dokdonia</taxon>
    </lineage>
</organism>
<reference evidence="2 3" key="1">
    <citation type="submission" date="2017-06" db="EMBL/GenBank/DDBJ databases">
        <authorList>
            <person name="Kim H.J."/>
            <person name="Triplett B.A."/>
        </authorList>
    </citation>
    <scope>NUCLEOTIDE SEQUENCE [LARGE SCALE GENOMIC DNA]</scope>
    <source>
        <strain evidence="2 3">DSM 25597</strain>
    </source>
</reference>
<evidence type="ECO:0008006" key="4">
    <source>
        <dbReference type="Google" id="ProtNLM"/>
    </source>
</evidence>
<keyword evidence="1" id="KW-0732">Signal</keyword>
<evidence type="ECO:0000256" key="1">
    <source>
        <dbReference type="SAM" id="SignalP"/>
    </source>
</evidence>